<feature type="domain" description="Flavodoxin-like fold" evidence="2">
    <location>
        <begin position="2"/>
        <end position="172"/>
    </location>
</feature>
<evidence type="ECO:0000313" key="4">
    <source>
        <dbReference type="Proteomes" id="UP000326789"/>
    </source>
</evidence>
<dbReference type="RefSeq" id="WP_150873214.1">
    <property type="nucleotide sequence ID" value="NZ_VWSE01000010.1"/>
</dbReference>
<dbReference type="EMBL" id="VWSE01000010">
    <property type="protein sequence ID" value="KAB0285515.1"/>
    <property type="molecule type" value="Genomic_DNA"/>
</dbReference>
<reference evidence="3 4" key="1">
    <citation type="submission" date="2019-09" db="EMBL/GenBank/DDBJ databases">
        <title>Whole genome sequence of Vibrio fortis.</title>
        <authorList>
            <person name="Das S.K."/>
        </authorList>
    </citation>
    <scope>NUCLEOTIDE SEQUENCE [LARGE SCALE GENOMIC DNA]</scope>
    <source>
        <strain evidence="3 4">AN60</strain>
    </source>
</reference>
<proteinExistence type="predicted"/>
<dbReference type="Pfam" id="PF02525">
    <property type="entry name" value="Flavodoxin_2"/>
    <property type="match status" value="1"/>
</dbReference>
<evidence type="ECO:0000313" key="3">
    <source>
        <dbReference type="EMBL" id="KAB0285515.1"/>
    </source>
</evidence>
<gene>
    <name evidence="3" type="ORF">F2P58_23690</name>
</gene>
<comment type="caution">
    <text evidence="3">The sequence shown here is derived from an EMBL/GenBank/DDBJ whole genome shotgun (WGS) entry which is preliminary data.</text>
</comment>
<dbReference type="Gene3D" id="3.40.50.360">
    <property type="match status" value="1"/>
</dbReference>
<evidence type="ECO:0000256" key="1">
    <source>
        <dbReference type="ARBA" id="ARBA00023002"/>
    </source>
</evidence>
<dbReference type="Proteomes" id="UP000326789">
    <property type="component" value="Unassembled WGS sequence"/>
</dbReference>
<dbReference type="InterPro" id="IPR046980">
    <property type="entry name" value="KefG/KefF"/>
</dbReference>
<dbReference type="InterPro" id="IPR029039">
    <property type="entry name" value="Flavoprotein-like_sf"/>
</dbReference>
<dbReference type="GO" id="GO:0010181">
    <property type="term" value="F:FMN binding"/>
    <property type="evidence" value="ECO:0007669"/>
    <property type="project" value="TreeGrafter"/>
</dbReference>
<dbReference type="InterPro" id="IPR003680">
    <property type="entry name" value="Flavodoxin_fold"/>
</dbReference>
<evidence type="ECO:0000259" key="2">
    <source>
        <dbReference type="Pfam" id="PF02525"/>
    </source>
</evidence>
<protein>
    <recommendedName>
        <fullName evidence="2">Flavodoxin-like fold domain-containing protein</fullName>
    </recommendedName>
</protein>
<dbReference type="PANTHER" id="PTHR47307:SF1">
    <property type="entry name" value="GLUTATHIONE-REGULATED POTASSIUM-EFFLUX SYSTEM ANCILLARY PROTEIN KEFG"/>
    <property type="match status" value="1"/>
</dbReference>
<dbReference type="PANTHER" id="PTHR47307">
    <property type="entry name" value="GLUTATHIONE-REGULATED POTASSIUM-EFFLUX SYSTEM ANCILLARY PROTEIN KEFG"/>
    <property type="match status" value="1"/>
</dbReference>
<dbReference type="SUPFAM" id="SSF52218">
    <property type="entry name" value="Flavoproteins"/>
    <property type="match status" value="1"/>
</dbReference>
<dbReference type="AlphaFoldDB" id="A0A5N3QWA2"/>
<organism evidence="3 4">
    <name type="scientific">Vibrio fortis</name>
    <dbReference type="NCBI Taxonomy" id="212667"/>
    <lineage>
        <taxon>Bacteria</taxon>
        <taxon>Pseudomonadati</taxon>
        <taxon>Pseudomonadota</taxon>
        <taxon>Gammaproteobacteria</taxon>
        <taxon>Vibrionales</taxon>
        <taxon>Vibrionaceae</taxon>
        <taxon>Vibrio</taxon>
    </lineage>
</organism>
<keyword evidence="1" id="KW-0560">Oxidoreductase</keyword>
<name>A0A5N3QWA2_9VIBR</name>
<sequence length="316" mass="36115">MKKATVILAHPRMSSSYANKEIIRQLDQQMPEVEVRDIASLYPDFQIDVQAEQKALEESDVIVFQFPWWWYSSPAILKHYLDEVLEFGWAYGPNGNALVGKHLIISTTAGGGDSFYKPGGANHFYIDTLLSPFEETALKARMIWHRAVRSHDMAYVPGIYHSEKSVKARAKQHADELINEIKAITEFSEEEHIKDFLINDWFPASDDLEENGHFTAHFTLTTHFDFDGKTYKAHEGFVEWIEGLRATLKPGTIKHTVQSFNMTKGDKSAFKVFMTINIKAQTIDDQAIDTTTSEEWSIDLTVDHKVIITERLSKTI</sequence>
<accession>A0A5N3QWA2</accession>
<dbReference type="GO" id="GO:0003955">
    <property type="term" value="F:NAD(P)H dehydrogenase (quinone) activity"/>
    <property type="evidence" value="ECO:0007669"/>
    <property type="project" value="TreeGrafter"/>
</dbReference>
<dbReference type="GO" id="GO:0009055">
    <property type="term" value="F:electron transfer activity"/>
    <property type="evidence" value="ECO:0007669"/>
    <property type="project" value="TreeGrafter"/>
</dbReference>